<evidence type="ECO:0000256" key="9">
    <source>
        <dbReference type="ARBA" id="ARBA00038592"/>
    </source>
</evidence>
<evidence type="ECO:0000313" key="11">
    <source>
        <dbReference type="EMBL" id="MBD1549324.1"/>
    </source>
</evidence>
<sequence>MIGRVVEIAEDGRHLARLRGFLTVNAGGTEIGRIPLDDIAAVIASAHGITYSNNLLVALAERGTPLVVCGSNHRPAAFLWAADSHHEQSGRMADQAAASLPLKKRLWAQLVVAKIEGQKATLEAVGAVHEGFALLARKVRSGDPDNVEAQAARRYWPLLFGKDFRRDRAAGETNAMLNYCYTVLRAGTARAIMAAGLHPSLGLAHRQRGNAFALADDFMEPFRPIADLLVHELVGDGESELNGDTKSRLARILITDMSTAEGTSPVGLCLERLALSAARCFAGEAQKLDLPRRTLPLEA</sequence>
<dbReference type="Pfam" id="PF01867">
    <property type="entry name" value="Cas_Cas1"/>
    <property type="match status" value="1"/>
</dbReference>
<accession>A0A926SAJ8</accession>
<dbReference type="HAMAP" id="MF_01470">
    <property type="entry name" value="Cas1"/>
    <property type="match status" value="1"/>
</dbReference>
<dbReference type="InterPro" id="IPR042211">
    <property type="entry name" value="CRISPR-assoc_Cas1_N"/>
</dbReference>
<comment type="subunit">
    <text evidence="9 10">Homodimer, forms a heterotetramer with a Cas2 homodimer.</text>
</comment>
<comment type="cofactor">
    <cofactor evidence="10">
        <name>Mg(2+)</name>
        <dbReference type="ChEBI" id="CHEBI:18420"/>
    </cofactor>
    <cofactor evidence="10">
        <name>Mn(2+)</name>
        <dbReference type="ChEBI" id="CHEBI:29035"/>
    </cofactor>
</comment>
<dbReference type="GO" id="GO:0046872">
    <property type="term" value="F:metal ion binding"/>
    <property type="evidence" value="ECO:0007669"/>
    <property type="project" value="UniProtKB-UniRule"/>
</dbReference>
<evidence type="ECO:0000313" key="12">
    <source>
        <dbReference type="Proteomes" id="UP000598467"/>
    </source>
</evidence>
<dbReference type="NCBIfam" id="TIGR03639">
    <property type="entry name" value="cas1_NMENI"/>
    <property type="match status" value="1"/>
</dbReference>
<dbReference type="GO" id="GO:0016787">
    <property type="term" value="F:hydrolase activity"/>
    <property type="evidence" value="ECO:0007669"/>
    <property type="project" value="UniProtKB-KW"/>
</dbReference>
<evidence type="ECO:0000256" key="1">
    <source>
        <dbReference type="ARBA" id="ARBA00022722"/>
    </source>
</evidence>
<dbReference type="PANTHER" id="PTHR34353:SF2">
    <property type="entry name" value="CRISPR-ASSOCIATED ENDONUCLEASE CAS1 1"/>
    <property type="match status" value="1"/>
</dbReference>
<keyword evidence="2 10" id="KW-0479">Metal-binding</keyword>
<feature type="binding site" evidence="10">
    <location>
        <position position="205"/>
    </location>
    <ligand>
        <name>Mn(2+)</name>
        <dbReference type="ChEBI" id="CHEBI:29035"/>
    </ligand>
</feature>
<dbReference type="InterPro" id="IPR019855">
    <property type="entry name" value="CRISPR-assoc_Cas1_NMENI"/>
</dbReference>
<dbReference type="GO" id="GO:0051607">
    <property type="term" value="P:defense response to virus"/>
    <property type="evidence" value="ECO:0007669"/>
    <property type="project" value="UniProtKB-UniRule"/>
</dbReference>
<dbReference type="PANTHER" id="PTHR34353">
    <property type="entry name" value="CRISPR-ASSOCIATED ENDONUCLEASE CAS1 1"/>
    <property type="match status" value="1"/>
</dbReference>
<evidence type="ECO:0000256" key="10">
    <source>
        <dbReference type="HAMAP-Rule" id="MF_01470"/>
    </source>
</evidence>
<comment type="caution">
    <text evidence="11">The sequence shown here is derived from an EMBL/GenBank/DDBJ whole genome shotgun (WGS) entry which is preliminary data.</text>
</comment>
<keyword evidence="8 10" id="KW-0464">Manganese</keyword>
<keyword evidence="6 10" id="KW-0051">Antiviral defense</keyword>
<organism evidence="11 12">
    <name type="scientific">Roseibium aggregatum</name>
    <dbReference type="NCBI Taxonomy" id="187304"/>
    <lineage>
        <taxon>Bacteria</taxon>
        <taxon>Pseudomonadati</taxon>
        <taxon>Pseudomonadota</taxon>
        <taxon>Alphaproteobacteria</taxon>
        <taxon>Hyphomicrobiales</taxon>
        <taxon>Stappiaceae</taxon>
        <taxon>Roseibium</taxon>
    </lineage>
</organism>
<dbReference type="GO" id="GO:0003677">
    <property type="term" value="F:DNA binding"/>
    <property type="evidence" value="ECO:0007669"/>
    <property type="project" value="UniProtKB-KW"/>
</dbReference>
<name>A0A926SAJ8_9HYPH</name>
<keyword evidence="7 10" id="KW-0238">DNA-binding</keyword>
<dbReference type="AlphaFoldDB" id="A0A926SAJ8"/>
<dbReference type="InterPro" id="IPR002729">
    <property type="entry name" value="CRISPR-assoc_Cas1"/>
</dbReference>
<dbReference type="Gene3D" id="1.20.120.920">
    <property type="entry name" value="CRISPR-associated endonuclease Cas1, C-terminal domain"/>
    <property type="match status" value="1"/>
</dbReference>
<protein>
    <recommendedName>
        <fullName evidence="10">CRISPR-associated endonuclease Cas1</fullName>
        <ecNumber evidence="10">3.1.-.-</ecNumber>
    </recommendedName>
</protein>
<proteinExistence type="inferred from homology"/>
<dbReference type="EMBL" id="JABFCZ010000035">
    <property type="protein sequence ID" value="MBD1549324.1"/>
    <property type="molecule type" value="Genomic_DNA"/>
</dbReference>
<dbReference type="InterPro" id="IPR042206">
    <property type="entry name" value="CRISPR-assoc_Cas1_C"/>
</dbReference>
<comment type="function">
    <text evidence="10">CRISPR (clustered regularly interspaced short palindromic repeat), is an adaptive immune system that provides protection against mobile genetic elements (viruses, transposable elements and conjugative plasmids). CRISPR clusters contain spacers, sequences complementary to antecedent mobile elements, and target invading nucleic acids. CRISPR clusters are transcribed and processed into CRISPR RNA (crRNA). Acts as a dsDNA endonuclease. Involved in the integration of spacer DNA into the CRISPR cassette.</text>
</comment>
<evidence type="ECO:0000256" key="3">
    <source>
        <dbReference type="ARBA" id="ARBA00022759"/>
    </source>
</evidence>
<evidence type="ECO:0000256" key="2">
    <source>
        <dbReference type="ARBA" id="ARBA00022723"/>
    </source>
</evidence>
<keyword evidence="3 10" id="KW-0255">Endonuclease</keyword>
<dbReference type="NCBIfam" id="TIGR00287">
    <property type="entry name" value="cas1"/>
    <property type="match status" value="1"/>
</dbReference>
<keyword evidence="5 10" id="KW-0460">Magnesium</keyword>
<evidence type="ECO:0000256" key="5">
    <source>
        <dbReference type="ARBA" id="ARBA00022842"/>
    </source>
</evidence>
<dbReference type="InterPro" id="IPR050646">
    <property type="entry name" value="Cas1"/>
</dbReference>
<dbReference type="GO" id="GO:0004520">
    <property type="term" value="F:DNA endonuclease activity"/>
    <property type="evidence" value="ECO:0007669"/>
    <property type="project" value="InterPro"/>
</dbReference>
<dbReference type="Gene3D" id="3.100.10.20">
    <property type="entry name" value="CRISPR-associated endonuclease Cas1, N-terminal domain"/>
    <property type="match status" value="1"/>
</dbReference>
<evidence type="ECO:0000256" key="6">
    <source>
        <dbReference type="ARBA" id="ARBA00023118"/>
    </source>
</evidence>
<evidence type="ECO:0000256" key="4">
    <source>
        <dbReference type="ARBA" id="ARBA00022801"/>
    </source>
</evidence>
<keyword evidence="4 10" id="KW-0378">Hydrolase</keyword>
<feature type="binding site" evidence="10">
    <location>
        <position position="148"/>
    </location>
    <ligand>
        <name>Mn(2+)</name>
        <dbReference type="ChEBI" id="CHEBI:29035"/>
    </ligand>
</feature>
<evidence type="ECO:0000256" key="8">
    <source>
        <dbReference type="ARBA" id="ARBA00023211"/>
    </source>
</evidence>
<gene>
    <name evidence="10 11" type="primary">cas1</name>
    <name evidence="11" type="ORF">HK439_23945</name>
</gene>
<reference evidence="11" key="1">
    <citation type="submission" date="2020-05" db="EMBL/GenBank/DDBJ databases">
        <title>Identification of trans-AT polyketide cluster in two marine bacteria, producers of a novel glutaramide-containing polyketide sesbanimide D and analogs.</title>
        <authorList>
            <person name="Kacar D."/>
            <person name="Rodriguez P."/>
            <person name="Canedo L."/>
            <person name="Gonzalez E."/>
            <person name="Galan B."/>
            <person name="De La Calle F."/>
            <person name="Garcia J.L."/>
        </authorList>
    </citation>
    <scope>NUCLEOTIDE SEQUENCE</scope>
    <source>
        <strain evidence="11">PHM038</strain>
    </source>
</reference>
<feature type="binding site" evidence="10">
    <location>
        <position position="220"/>
    </location>
    <ligand>
        <name>Mn(2+)</name>
        <dbReference type="ChEBI" id="CHEBI:29035"/>
    </ligand>
</feature>
<dbReference type="Proteomes" id="UP000598467">
    <property type="component" value="Unassembled WGS sequence"/>
</dbReference>
<comment type="similarity">
    <text evidence="10">Belongs to the CRISPR-associated endonuclease Cas1 family.</text>
</comment>
<dbReference type="GO" id="GO:0043571">
    <property type="term" value="P:maintenance of CRISPR repeat elements"/>
    <property type="evidence" value="ECO:0007669"/>
    <property type="project" value="UniProtKB-UniRule"/>
</dbReference>
<dbReference type="EC" id="3.1.-.-" evidence="10"/>
<evidence type="ECO:0000256" key="7">
    <source>
        <dbReference type="ARBA" id="ARBA00023125"/>
    </source>
</evidence>
<keyword evidence="1 10" id="KW-0540">Nuclease</keyword>